<reference evidence="4" key="1">
    <citation type="submission" date="2021-04" db="EMBL/GenBank/DDBJ databases">
        <title>Pseudonocardia sp. nov., isolated from sandy soil of mangrove forest.</title>
        <authorList>
            <person name="Zan Z."/>
            <person name="Huang R."/>
            <person name="Liu W."/>
        </authorList>
    </citation>
    <scope>NUCLEOTIDE SEQUENCE</scope>
    <source>
        <strain evidence="4">S2-4</strain>
    </source>
</reference>
<keyword evidence="1" id="KW-0805">Transcription regulation</keyword>
<keyword evidence="3" id="KW-0804">Transcription</keyword>
<keyword evidence="2" id="KW-0238">DNA-binding</keyword>
<dbReference type="PANTHER" id="PTHR38465">
    <property type="entry name" value="HTH-TYPE TRANSCRIPTIONAL REGULATOR MJ1563-RELATED"/>
    <property type="match status" value="1"/>
</dbReference>
<dbReference type="Proteomes" id="UP001165283">
    <property type="component" value="Unassembled WGS sequence"/>
</dbReference>
<comment type="caution">
    <text evidence="4">The sequence shown here is derived from an EMBL/GenBank/DDBJ whole genome shotgun (WGS) entry which is preliminary data.</text>
</comment>
<evidence type="ECO:0000313" key="5">
    <source>
        <dbReference type="Proteomes" id="UP001165283"/>
    </source>
</evidence>
<dbReference type="InterPro" id="IPR052362">
    <property type="entry name" value="HTH-GbsR_regulator"/>
</dbReference>
<dbReference type="InterPro" id="IPR036390">
    <property type="entry name" value="WH_DNA-bd_sf"/>
</dbReference>
<proteinExistence type="predicted"/>
<gene>
    <name evidence="4" type="ORF">KDL28_32550</name>
</gene>
<dbReference type="PANTHER" id="PTHR38465:SF2">
    <property type="entry name" value="HTH-TYPE TRANSCRIPTIONAL REGULATOR MMPR5"/>
    <property type="match status" value="1"/>
</dbReference>
<sequence>MDEDENAFVDRLGLFFETLGAPRTMGRLYGRLMICEPAHQSLTELSIALGVSKASVSTVIRMMQEGGMVERLPTATRRHHYRITPGGFARVVEVQLSRMRAGIDAAEYGLSLLRPDQTEQRDRIEEFRDLCEFSDKHVHEQFAQRWAEYRSGKDGRP</sequence>
<protein>
    <submittedName>
        <fullName evidence="4">MarR family transcriptional regulator</fullName>
    </submittedName>
</protein>
<dbReference type="SUPFAM" id="SSF46785">
    <property type="entry name" value="Winged helix' DNA-binding domain"/>
    <property type="match status" value="1"/>
</dbReference>
<evidence type="ECO:0000256" key="2">
    <source>
        <dbReference type="ARBA" id="ARBA00023125"/>
    </source>
</evidence>
<dbReference type="EMBL" id="JAGSOV010000071">
    <property type="protein sequence ID" value="MCO1659803.1"/>
    <property type="molecule type" value="Genomic_DNA"/>
</dbReference>
<evidence type="ECO:0000313" key="4">
    <source>
        <dbReference type="EMBL" id="MCO1659803.1"/>
    </source>
</evidence>
<name>A0ABT1A9W6_9PSEU</name>
<dbReference type="Gene3D" id="1.10.287.160">
    <property type="entry name" value="HR1 repeat"/>
    <property type="match status" value="1"/>
</dbReference>
<evidence type="ECO:0000256" key="1">
    <source>
        <dbReference type="ARBA" id="ARBA00023015"/>
    </source>
</evidence>
<dbReference type="InterPro" id="IPR036388">
    <property type="entry name" value="WH-like_DNA-bd_sf"/>
</dbReference>
<organism evidence="4 5">
    <name type="scientific">Pseudonocardia humida</name>
    <dbReference type="NCBI Taxonomy" id="2800819"/>
    <lineage>
        <taxon>Bacteria</taxon>
        <taxon>Bacillati</taxon>
        <taxon>Actinomycetota</taxon>
        <taxon>Actinomycetes</taxon>
        <taxon>Pseudonocardiales</taxon>
        <taxon>Pseudonocardiaceae</taxon>
        <taxon>Pseudonocardia</taxon>
    </lineage>
</organism>
<dbReference type="RefSeq" id="WP_252444837.1">
    <property type="nucleotide sequence ID" value="NZ_JAGSOV010000071.1"/>
</dbReference>
<evidence type="ECO:0000256" key="3">
    <source>
        <dbReference type="ARBA" id="ARBA00023163"/>
    </source>
</evidence>
<dbReference type="Gene3D" id="1.10.10.10">
    <property type="entry name" value="Winged helix-like DNA-binding domain superfamily/Winged helix DNA-binding domain"/>
    <property type="match status" value="1"/>
</dbReference>
<keyword evidence="5" id="KW-1185">Reference proteome</keyword>
<accession>A0ABT1A9W6</accession>